<comment type="function">
    <text evidence="10">Receptor for thymic stromal lymphopoietin (TSLP). Forms a functional complex with TSLP and IL7R which is capable of stimulating cell proliferation through activation of STAT3 and STAT5. Also activates JAK2. Implicated in the development of the hematopoietic system.</text>
</comment>
<evidence type="ECO:0000256" key="6">
    <source>
        <dbReference type="ARBA" id="ARBA00023136"/>
    </source>
</evidence>
<feature type="chain" id="PRO_5020037777" description="Cytokine receptor-like factor 2" evidence="14">
    <location>
        <begin position="25"/>
        <end position="373"/>
    </location>
</feature>
<dbReference type="Proteomes" id="UP000297703">
    <property type="component" value="Unassembled WGS sequence"/>
</dbReference>
<feature type="domain" description="Cytokine receptor-like factor 2-like D1" evidence="15">
    <location>
        <begin position="37"/>
        <end position="91"/>
    </location>
</feature>
<dbReference type="FunFam" id="2.60.40.10:FF:001547">
    <property type="entry name" value="Cytokine receptor-like factor 2"/>
    <property type="match status" value="1"/>
</dbReference>
<dbReference type="STRING" id="55544.A0A4D9E8L4"/>
<name>A0A4D9E8L4_9SAUR</name>
<evidence type="ECO:0000256" key="2">
    <source>
        <dbReference type="ARBA" id="ARBA00008159"/>
    </source>
</evidence>
<feature type="domain" description="Cytokine receptor-like factor 2-like D2" evidence="16">
    <location>
        <begin position="124"/>
        <end position="218"/>
    </location>
</feature>
<evidence type="ECO:0000256" key="5">
    <source>
        <dbReference type="ARBA" id="ARBA00022989"/>
    </source>
</evidence>
<dbReference type="InterPro" id="IPR048651">
    <property type="entry name" value="CRLF2-like_D1"/>
</dbReference>
<dbReference type="SUPFAM" id="SSF49265">
    <property type="entry name" value="Fibronectin type III"/>
    <property type="match status" value="2"/>
</dbReference>
<evidence type="ECO:0000256" key="10">
    <source>
        <dbReference type="ARBA" id="ARBA00058201"/>
    </source>
</evidence>
<comment type="caution">
    <text evidence="17">The sequence shown here is derived from an EMBL/GenBank/DDBJ whole genome shotgun (WGS) entry which is preliminary data.</text>
</comment>
<dbReference type="Gene3D" id="2.60.40.10">
    <property type="entry name" value="Immunoglobulins"/>
    <property type="match status" value="2"/>
</dbReference>
<dbReference type="OrthoDB" id="8803253at2759"/>
<keyword evidence="18" id="KW-1185">Reference proteome</keyword>
<keyword evidence="5 13" id="KW-1133">Transmembrane helix</keyword>
<dbReference type="GO" id="GO:0004896">
    <property type="term" value="F:cytokine receptor activity"/>
    <property type="evidence" value="ECO:0007669"/>
    <property type="project" value="TreeGrafter"/>
</dbReference>
<reference evidence="17 18" key="1">
    <citation type="submission" date="2019-04" db="EMBL/GenBank/DDBJ databases">
        <title>Draft genome of the big-headed turtle Platysternon megacephalum.</title>
        <authorList>
            <person name="Gong S."/>
        </authorList>
    </citation>
    <scope>NUCLEOTIDE SEQUENCE [LARGE SCALE GENOMIC DNA]</scope>
    <source>
        <strain evidence="17">DO16091913</strain>
        <tissue evidence="17">Muscle</tissue>
    </source>
</reference>
<evidence type="ECO:0000256" key="4">
    <source>
        <dbReference type="ARBA" id="ARBA00022729"/>
    </source>
</evidence>
<dbReference type="Pfam" id="PF21604">
    <property type="entry name" value="CRLF2_D1"/>
    <property type="match status" value="1"/>
</dbReference>
<keyword evidence="8" id="KW-0675">Receptor</keyword>
<dbReference type="EMBL" id="QXTE01000084">
    <property type="protein sequence ID" value="TFK07471.1"/>
    <property type="molecule type" value="Genomic_DNA"/>
</dbReference>
<evidence type="ECO:0000256" key="1">
    <source>
        <dbReference type="ARBA" id="ARBA00004479"/>
    </source>
</evidence>
<keyword evidence="4 14" id="KW-0732">Signal</keyword>
<evidence type="ECO:0000256" key="13">
    <source>
        <dbReference type="SAM" id="Phobius"/>
    </source>
</evidence>
<evidence type="ECO:0000256" key="12">
    <source>
        <dbReference type="ARBA" id="ARBA00077227"/>
    </source>
</evidence>
<comment type="subcellular location">
    <subcellularLocation>
        <location evidence="1">Membrane</location>
        <topology evidence="1">Single-pass type I membrane protein</topology>
    </subcellularLocation>
</comment>
<keyword evidence="9" id="KW-0325">Glycoprotein</keyword>
<comment type="similarity">
    <text evidence="2">Belongs to the type I cytokine receptor family. Type 5 subfamily.</text>
</comment>
<evidence type="ECO:0000256" key="11">
    <source>
        <dbReference type="ARBA" id="ARBA00068087"/>
    </source>
</evidence>
<reference evidence="17 18" key="2">
    <citation type="submission" date="2019-04" db="EMBL/GenBank/DDBJ databases">
        <title>The genome sequence of big-headed turtle.</title>
        <authorList>
            <person name="Gong S."/>
        </authorList>
    </citation>
    <scope>NUCLEOTIDE SEQUENCE [LARGE SCALE GENOMIC DNA]</scope>
    <source>
        <strain evidence="17">DO16091913</strain>
        <tissue evidence="17">Muscle</tissue>
    </source>
</reference>
<evidence type="ECO:0000313" key="17">
    <source>
        <dbReference type="EMBL" id="TFK07471.1"/>
    </source>
</evidence>
<evidence type="ECO:0000256" key="3">
    <source>
        <dbReference type="ARBA" id="ARBA00022692"/>
    </source>
</evidence>
<gene>
    <name evidence="17" type="ORF">DR999_PMT09690</name>
</gene>
<evidence type="ECO:0000313" key="18">
    <source>
        <dbReference type="Proteomes" id="UP000297703"/>
    </source>
</evidence>
<dbReference type="InterPro" id="IPR013783">
    <property type="entry name" value="Ig-like_fold"/>
</dbReference>
<dbReference type="InterPro" id="IPR048648">
    <property type="entry name" value="CRLF2-like_D2"/>
</dbReference>
<feature type="transmembrane region" description="Helical" evidence="13">
    <location>
        <begin position="235"/>
        <end position="256"/>
    </location>
</feature>
<dbReference type="GO" id="GO:0009897">
    <property type="term" value="C:external side of plasma membrane"/>
    <property type="evidence" value="ECO:0007669"/>
    <property type="project" value="TreeGrafter"/>
</dbReference>
<keyword evidence="7" id="KW-1015">Disulfide bond</keyword>
<dbReference type="AlphaFoldDB" id="A0A4D9E8L4"/>
<feature type="signal peptide" evidence="14">
    <location>
        <begin position="1"/>
        <end position="24"/>
    </location>
</feature>
<sequence>MGLVLQAPAAIFILGNLVASQALAQSLKETIKITAVNFNGEQMQITWAAKDDFPDRTVTLFYRFGTALQNRAWKQCPNYILDQGYNSGCLFKTEGPTLNISFKDKNGSDELFNYTLKSDFFIKPNPPENVTFHWKGDRVTIECNKPKTPARCLQLELQYKSKYDKEWQSRKSACCKVEEQGFDPEKCYSFQIRLERTPHCNRIPYASEWSEATVWRNGSLLDSCADDIKPLSDNVILLISVLAVLLVIFLLQIFVCKCQRFQKSVMPVIPDPKHIFSDLFNDHNGNFQEWINKTDNAMGQTNMECVEHECVIEERTEQEDEKEASEKLCELSNMNERDYLSSAHNTCLPPPAGDTVSFRSFKFCMNEDMYVIL</sequence>
<dbReference type="PANTHER" id="PTHR23037">
    <property type="entry name" value="CYTOKINE RECEPTOR"/>
    <property type="match status" value="1"/>
</dbReference>
<protein>
    <recommendedName>
        <fullName evidence="11">Cytokine receptor-like factor 2</fullName>
    </recommendedName>
    <alternativeName>
        <fullName evidence="12">Thymic stromal lymphopoietin protein receptor</fullName>
    </alternativeName>
</protein>
<evidence type="ECO:0000256" key="8">
    <source>
        <dbReference type="ARBA" id="ARBA00023170"/>
    </source>
</evidence>
<dbReference type="InterPro" id="IPR036116">
    <property type="entry name" value="FN3_sf"/>
</dbReference>
<evidence type="ECO:0000256" key="7">
    <source>
        <dbReference type="ARBA" id="ARBA00023157"/>
    </source>
</evidence>
<evidence type="ECO:0000259" key="15">
    <source>
        <dbReference type="Pfam" id="PF21604"/>
    </source>
</evidence>
<keyword evidence="6 13" id="KW-0472">Membrane</keyword>
<keyword evidence="3 13" id="KW-0812">Transmembrane</keyword>
<organism evidence="17 18">
    <name type="scientific">Platysternon megacephalum</name>
    <name type="common">big-headed turtle</name>
    <dbReference type="NCBI Taxonomy" id="55544"/>
    <lineage>
        <taxon>Eukaryota</taxon>
        <taxon>Metazoa</taxon>
        <taxon>Chordata</taxon>
        <taxon>Craniata</taxon>
        <taxon>Vertebrata</taxon>
        <taxon>Euteleostomi</taxon>
        <taxon>Archelosauria</taxon>
        <taxon>Testudinata</taxon>
        <taxon>Testudines</taxon>
        <taxon>Cryptodira</taxon>
        <taxon>Durocryptodira</taxon>
        <taxon>Testudinoidea</taxon>
        <taxon>Platysternidae</taxon>
        <taxon>Platysternon</taxon>
    </lineage>
</organism>
<evidence type="ECO:0000256" key="14">
    <source>
        <dbReference type="SAM" id="SignalP"/>
    </source>
</evidence>
<dbReference type="PANTHER" id="PTHR23037:SF46">
    <property type="entry name" value="INTERLEUKIN 5 RECEPTOR SUBUNIT ALPHA"/>
    <property type="match status" value="1"/>
</dbReference>
<evidence type="ECO:0000256" key="9">
    <source>
        <dbReference type="ARBA" id="ARBA00023180"/>
    </source>
</evidence>
<proteinExistence type="inferred from homology"/>
<evidence type="ECO:0000259" key="16">
    <source>
        <dbReference type="Pfam" id="PF21605"/>
    </source>
</evidence>
<accession>A0A4D9E8L4</accession>
<dbReference type="Pfam" id="PF21605">
    <property type="entry name" value="CRLF2-like_D2"/>
    <property type="match status" value="1"/>
</dbReference>